<keyword evidence="3" id="KW-1185">Reference proteome</keyword>
<gene>
    <name evidence="2" type="ORF">EM308_10180</name>
</gene>
<feature type="chain" id="PRO_5042209124" description="DUF4142 domain-containing protein" evidence="1">
    <location>
        <begin position="19"/>
        <end position="161"/>
    </location>
</feature>
<dbReference type="AlphaFoldDB" id="A0AAC9I6I8"/>
<organism evidence="2 3">
    <name type="scientific">Flavobacterium gilvum</name>
    <dbReference type="NCBI Taxonomy" id="1492737"/>
    <lineage>
        <taxon>Bacteria</taxon>
        <taxon>Pseudomonadati</taxon>
        <taxon>Bacteroidota</taxon>
        <taxon>Flavobacteriia</taxon>
        <taxon>Flavobacteriales</taxon>
        <taxon>Flavobacteriaceae</taxon>
        <taxon>Flavobacterium</taxon>
    </lineage>
</organism>
<evidence type="ECO:0008006" key="4">
    <source>
        <dbReference type="Google" id="ProtNLM"/>
    </source>
</evidence>
<dbReference type="Proteomes" id="UP000175968">
    <property type="component" value="Chromosome"/>
</dbReference>
<keyword evidence="1" id="KW-0732">Signal</keyword>
<dbReference type="RefSeq" id="WP_035640117.1">
    <property type="nucleotide sequence ID" value="NZ_CP017479.1"/>
</dbReference>
<name>A0AAC9I6I8_9FLAO</name>
<proteinExistence type="predicted"/>
<evidence type="ECO:0000256" key="1">
    <source>
        <dbReference type="SAM" id="SignalP"/>
    </source>
</evidence>
<reference evidence="2 3" key="1">
    <citation type="submission" date="2016-10" db="EMBL/GenBank/DDBJ databases">
        <title>Flavobacterium gilvum sp. nov., isolated from stream water.</title>
        <authorList>
            <person name="Shin S.-K."/>
            <person name="Cho Y.-J."/>
            <person name="Yi H."/>
        </authorList>
    </citation>
    <scope>NUCLEOTIDE SEQUENCE [LARGE SCALE GENOMIC DNA]</scope>
    <source>
        <strain evidence="2 3">EM1308</strain>
    </source>
</reference>
<dbReference type="EMBL" id="CP017479">
    <property type="protein sequence ID" value="AOW09843.1"/>
    <property type="molecule type" value="Genomic_DNA"/>
</dbReference>
<feature type="signal peptide" evidence="1">
    <location>
        <begin position="1"/>
        <end position="18"/>
    </location>
</feature>
<evidence type="ECO:0000313" key="3">
    <source>
        <dbReference type="Proteomes" id="UP000175968"/>
    </source>
</evidence>
<dbReference type="KEGG" id="fgl:EM308_10180"/>
<sequence length="161" mass="18043">MKKIFLLFAVAITSVTFAQSDLKDDIDVVQSVYGKSKSELVNQYMGLSGSQAAEFKTIYAAYESERKKLGEEKVHLINLYATDYAALTDEKADVIVKGIMKNNAAYDKLYSSYYGRLKKAIGGINAAKFIQLEIYLQTEIRSTLQNAIPFVGELEMTKLKQ</sequence>
<accession>A0AAC9I6I8</accession>
<evidence type="ECO:0000313" key="2">
    <source>
        <dbReference type="EMBL" id="AOW09843.1"/>
    </source>
</evidence>
<protein>
    <recommendedName>
        <fullName evidence="4">DUF4142 domain-containing protein</fullName>
    </recommendedName>
</protein>